<keyword evidence="2" id="KW-1185">Reference proteome</keyword>
<comment type="caution">
    <text evidence="1">The sequence shown here is derived from an EMBL/GenBank/DDBJ whole genome shotgun (WGS) entry which is preliminary data.</text>
</comment>
<dbReference type="AlphaFoldDB" id="A0AAV5HZQ5"/>
<name>A0AAV5HZQ5_9ROSI</name>
<evidence type="ECO:0000313" key="2">
    <source>
        <dbReference type="Proteomes" id="UP001054252"/>
    </source>
</evidence>
<proteinExistence type="predicted"/>
<gene>
    <name evidence="1" type="ORF">SLEP1_g5067</name>
</gene>
<evidence type="ECO:0000313" key="1">
    <source>
        <dbReference type="EMBL" id="GKU91157.1"/>
    </source>
</evidence>
<reference evidence="1 2" key="1">
    <citation type="journal article" date="2021" name="Commun. Biol.">
        <title>The genome of Shorea leprosula (Dipterocarpaceae) highlights the ecological relevance of drought in aseasonal tropical rainforests.</title>
        <authorList>
            <person name="Ng K.K.S."/>
            <person name="Kobayashi M.J."/>
            <person name="Fawcett J.A."/>
            <person name="Hatakeyama M."/>
            <person name="Paape T."/>
            <person name="Ng C.H."/>
            <person name="Ang C.C."/>
            <person name="Tnah L.H."/>
            <person name="Lee C.T."/>
            <person name="Nishiyama T."/>
            <person name="Sese J."/>
            <person name="O'Brien M.J."/>
            <person name="Copetti D."/>
            <person name="Mohd Noor M.I."/>
            <person name="Ong R.C."/>
            <person name="Putra M."/>
            <person name="Sireger I.Z."/>
            <person name="Indrioko S."/>
            <person name="Kosugi Y."/>
            <person name="Izuno A."/>
            <person name="Isagi Y."/>
            <person name="Lee S.L."/>
            <person name="Shimizu K.K."/>
        </authorList>
    </citation>
    <scope>NUCLEOTIDE SEQUENCE [LARGE SCALE GENOMIC DNA]</scope>
    <source>
        <strain evidence="1">214</strain>
    </source>
</reference>
<organism evidence="1 2">
    <name type="scientific">Rubroshorea leprosula</name>
    <dbReference type="NCBI Taxonomy" id="152421"/>
    <lineage>
        <taxon>Eukaryota</taxon>
        <taxon>Viridiplantae</taxon>
        <taxon>Streptophyta</taxon>
        <taxon>Embryophyta</taxon>
        <taxon>Tracheophyta</taxon>
        <taxon>Spermatophyta</taxon>
        <taxon>Magnoliopsida</taxon>
        <taxon>eudicotyledons</taxon>
        <taxon>Gunneridae</taxon>
        <taxon>Pentapetalae</taxon>
        <taxon>rosids</taxon>
        <taxon>malvids</taxon>
        <taxon>Malvales</taxon>
        <taxon>Dipterocarpaceae</taxon>
        <taxon>Rubroshorea</taxon>
    </lineage>
</organism>
<accession>A0AAV5HZQ5</accession>
<dbReference type="Proteomes" id="UP001054252">
    <property type="component" value="Unassembled WGS sequence"/>
</dbReference>
<protein>
    <submittedName>
        <fullName evidence="1">Uncharacterized protein</fullName>
    </submittedName>
</protein>
<dbReference type="EMBL" id="BPVZ01000005">
    <property type="protein sequence ID" value="GKU91157.1"/>
    <property type="molecule type" value="Genomic_DNA"/>
</dbReference>
<sequence length="70" mass="7768">MEGKIKEAHQLSVAKRYKDIDQLAKATNLAIQCEKGIPLSYNATQETSMNMILTCQTSNYVNAFITQGSN</sequence>